<keyword evidence="6" id="KW-0597">Phosphoprotein</keyword>
<comment type="caution">
    <text evidence="9">The sequence shown here is derived from an EMBL/GenBank/DDBJ whole genome shotgun (WGS) entry which is preliminary data.</text>
</comment>
<dbReference type="InterPro" id="IPR050512">
    <property type="entry name" value="Sulf_AdTrans/APS_kinase"/>
</dbReference>
<dbReference type="SUPFAM" id="SSF52540">
    <property type="entry name" value="P-loop containing nucleoside triphosphate hydrolases"/>
    <property type="match status" value="1"/>
</dbReference>
<dbReference type="EMBL" id="VOXD01000038">
    <property type="protein sequence ID" value="TXF86697.1"/>
    <property type="molecule type" value="Genomic_DNA"/>
</dbReference>
<comment type="similarity">
    <text evidence="6 7">Belongs to the APS kinase family.</text>
</comment>
<dbReference type="GO" id="GO:0070814">
    <property type="term" value="P:hydrogen sulfide biosynthetic process"/>
    <property type="evidence" value="ECO:0007669"/>
    <property type="project" value="UniProtKB-UniRule"/>
</dbReference>
<dbReference type="GO" id="GO:0010134">
    <property type="term" value="P:sulfate assimilation via adenylyl sulfate reduction"/>
    <property type="evidence" value="ECO:0007669"/>
    <property type="project" value="TreeGrafter"/>
</dbReference>
<proteinExistence type="inferred from homology"/>
<keyword evidence="3 6" id="KW-0808">Transferase</keyword>
<evidence type="ECO:0000256" key="2">
    <source>
        <dbReference type="ARBA" id="ARBA00012121"/>
    </source>
</evidence>
<evidence type="ECO:0000313" key="10">
    <source>
        <dbReference type="Proteomes" id="UP000321907"/>
    </source>
</evidence>
<dbReference type="PANTHER" id="PTHR42700">
    <property type="entry name" value="SULFATE ADENYLYLTRANSFERASE"/>
    <property type="match status" value="1"/>
</dbReference>
<dbReference type="GO" id="GO:0019379">
    <property type="term" value="P:sulfate assimilation, phosphoadenylyl sulfate reduction by phosphoadenylyl-sulfate reductase (thioredoxin)"/>
    <property type="evidence" value="ECO:0007669"/>
    <property type="project" value="TreeGrafter"/>
</dbReference>
<feature type="active site" description="Phosphoserine intermediate" evidence="6">
    <location>
        <position position="106"/>
    </location>
</feature>
<dbReference type="GO" id="GO:0004020">
    <property type="term" value="F:adenylylsulfate kinase activity"/>
    <property type="evidence" value="ECO:0007669"/>
    <property type="project" value="UniProtKB-UniRule"/>
</dbReference>
<dbReference type="OrthoDB" id="9804504at2"/>
<keyword evidence="5 6" id="KW-0067">ATP-binding</keyword>
<evidence type="ECO:0000256" key="1">
    <source>
        <dbReference type="ARBA" id="ARBA00001823"/>
    </source>
</evidence>
<dbReference type="GO" id="GO:0005524">
    <property type="term" value="F:ATP binding"/>
    <property type="evidence" value="ECO:0007669"/>
    <property type="project" value="UniProtKB-UniRule"/>
</dbReference>
<evidence type="ECO:0000256" key="4">
    <source>
        <dbReference type="ARBA" id="ARBA00022741"/>
    </source>
</evidence>
<accession>A0A5C7FHA4</accession>
<evidence type="ECO:0000256" key="7">
    <source>
        <dbReference type="RuleBase" id="RU004347"/>
    </source>
</evidence>
<keyword evidence="4 6" id="KW-0547">Nucleotide-binding</keyword>
<dbReference type="InterPro" id="IPR027417">
    <property type="entry name" value="P-loop_NTPase"/>
</dbReference>
<feature type="domain" description="APS kinase" evidence="8">
    <location>
        <begin position="26"/>
        <end position="172"/>
    </location>
</feature>
<dbReference type="NCBIfam" id="NF003013">
    <property type="entry name" value="PRK03846.1"/>
    <property type="match status" value="1"/>
</dbReference>
<name>A0A5C7FHA4_9BACT</name>
<dbReference type="InterPro" id="IPR002891">
    <property type="entry name" value="APS"/>
</dbReference>
<dbReference type="HAMAP" id="MF_00065">
    <property type="entry name" value="Adenylyl_sulf_kinase"/>
    <property type="match status" value="1"/>
</dbReference>
<feature type="binding site" evidence="6">
    <location>
        <begin position="32"/>
        <end position="39"/>
    </location>
    <ligand>
        <name>ATP</name>
        <dbReference type="ChEBI" id="CHEBI:30616"/>
    </ligand>
</feature>
<keyword evidence="10" id="KW-1185">Reference proteome</keyword>
<dbReference type="PANTHER" id="PTHR42700:SF3">
    <property type="entry name" value="BIFUNCTIONAL SAT_APS KINASE-RELATED"/>
    <property type="match status" value="1"/>
</dbReference>
<comment type="function">
    <text evidence="6 7">Catalyzes the synthesis of activated sulfate.</text>
</comment>
<dbReference type="CDD" id="cd02027">
    <property type="entry name" value="APSK"/>
    <property type="match status" value="1"/>
</dbReference>
<comment type="pathway">
    <text evidence="6 7">Sulfur metabolism; hydrogen sulfide biosynthesis; sulfite from sulfate: step 2/3.</text>
</comment>
<reference evidence="9 10" key="1">
    <citation type="submission" date="2019-08" db="EMBL/GenBank/DDBJ databases">
        <title>Lewinella sp. strain SSH13 Genome sequencing and assembly.</title>
        <authorList>
            <person name="Kim I."/>
        </authorList>
    </citation>
    <scope>NUCLEOTIDE SEQUENCE [LARGE SCALE GENOMIC DNA]</scope>
    <source>
        <strain evidence="9 10">SSH13</strain>
    </source>
</reference>
<protein>
    <recommendedName>
        <fullName evidence="2 6">Adenylyl-sulfate kinase</fullName>
        <ecNumber evidence="2 6">2.7.1.25</ecNumber>
    </recommendedName>
    <alternativeName>
        <fullName evidence="6">APS kinase</fullName>
    </alternativeName>
    <alternativeName>
        <fullName evidence="6">ATP adenosine-5'-phosphosulfate 3'-phosphotransferase</fullName>
    </alternativeName>
    <alternativeName>
        <fullName evidence="6">Adenosine-5'-phosphosulfate kinase</fullName>
    </alternativeName>
</protein>
<dbReference type="NCBIfam" id="TIGR00455">
    <property type="entry name" value="apsK"/>
    <property type="match status" value="1"/>
</dbReference>
<organism evidence="9 10">
    <name type="scientific">Neolewinella aurantiaca</name>
    <dbReference type="NCBI Taxonomy" id="2602767"/>
    <lineage>
        <taxon>Bacteria</taxon>
        <taxon>Pseudomonadati</taxon>
        <taxon>Bacteroidota</taxon>
        <taxon>Saprospiria</taxon>
        <taxon>Saprospirales</taxon>
        <taxon>Lewinellaceae</taxon>
        <taxon>Neolewinella</taxon>
    </lineage>
</organism>
<evidence type="ECO:0000256" key="3">
    <source>
        <dbReference type="ARBA" id="ARBA00022679"/>
    </source>
</evidence>
<evidence type="ECO:0000256" key="5">
    <source>
        <dbReference type="ARBA" id="ARBA00022840"/>
    </source>
</evidence>
<evidence type="ECO:0000256" key="6">
    <source>
        <dbReference type="HAMAP-Rule" id="MF_00065"/>
    </source>
</evidence>
<sequence length="199" mass="21656">MTNIHPIHDRIVQRAEREIGNGHRAGVIWLTGLSGSGKSTIAAAVERELFTAGHFVVLLDGDNVRTGLCGDLGFSLEDRKENIRRIAETARLFVAAGAQVLCSFVSPTREIRAMAQDIIGAEDFYEVFVNTPLEVCEARDVKGLYAKARAGEIKGFTGIDSPYEAPENPFLDLKTAEQTVAASAQEVVRAIRNELTLQG</sequence>
<dbReference type="InterPro" id="IPR059117">
    <property type="entry name" value="APS_kinase_dom"/>
</dbReference>
<keyword evidence="6 7" id="KW-0418">Kinase</keyword>
<dbReference type="Gene3D" id="3.40.50.300">
    <property type="entry name" value="P-loop containing nucleotide triphosphate hydrolases"/>
    <property type="match status" value="1"/>
</dbReference>
<dbReference type="UniPathway" id="UPA00140">
    <property type="reaction ID" value="UER00205"/>
</dbReference>
<evidence type="ECO:0000313" key="9">
    <source>
        <dbReference type="EMBL" id="TXF86697.1"/>
    </source>
</evidence>
<evidence type="ECO:0000259" key="8">
    <source>
        <dbReference type="Pfam" id="PF01583"/>
    </source>
</evidence>
<gene>
    <name evidence="6 9" type="primary">cysC</name>
    <name evidence="9" type="ORF">FUA23_19140</name>
</gene>
<dbReference type="RefSeq" id="WP_147932378.1">
    <property type="nucleotide sequence ID" value="NZ_VOXD01000038.1"/>
</dbReference>
<dbReference type="GO" id="GO:0004781">
    <property type="term" value="F:sulfate adenylyltransferase (ATP) activity"/>
    <property type="evidence" value="ECO:0007669"/>
    <property type="project" value="TreeGrafter"/>
</dbReference>
<dbReference type="Pfam" id="PF01583">
    <property type="entry name" value="APS_kinase"/>
    <property type="match status" value="1"/>
</dbReference>
<dbReference type="EC" id="2.7.1.25" evidence="2 6"/>
<comment type="catalytic activity">
    <reaction evidence="1 6 7">
        <text>adenosine 5'-phosphosulfate + ATP = 3'-phosphoadenylyl sulfate + ADP + H(+)</text>
        <dbReference type="Rhea" id="RHEA:24152"/>
        <dbReference type="ChEBI" id="CHEBI:15378"/>
        <dbReference type="ChEBI" id="CHEBI:30616"/>
        <dbReference type="ChEBI" id="CHEBI:58243"/>
        <dbReference type="ChEBI" id="CHEBI:58339"/>
        <dbReference type="ChEBI" id="CHEBI:456216"/>
        <dbReference type="EC" id="2.7.1.25"/>
    </reaction>
</comment>
<dbReference type="AlphaFoldDB" id="A0A5C7FHA4"/>
<dbReference type="GO" id="GO:0005737">
    <property type="term" value="C:cytoplasm"/>
    <property type="evidence" value="ECO:0007669"/>
    <property type="project" value="TreeGrafter"/>
</dbReference>
<dbReference type="Proteomes" id="UP000321907">
    <property type="component" value="Unassembled WGS sequence"/>
</dbReference>